<dbReference type="EMBL" id="KZ851847">
    <property type="protein sequence ID" value="RDK45788.1"/>
    <property type="molecule type" value="Genomic_DNA"/>
</dbReference>
<dbReference type="AlphaFoldDB" id="A0A370PUB9"/>
<organism evidence="1 2">
    <name type="scientific">Aspergillus phoenicis ATCC 13157</name>
    <dbReference type="NCBI Taxonomy" id="1353007"/>
    <lineage>
        <taxon>Eukaryota</taxon>
        <taxon>Fungi</taxon>
        <taxon>Dikarya</taxon>
        <taxon>Ascomycota</taxon>
        <taxon>Pezizomycotina</taxon>
        <taxon>Eurotiomycetes</taxon>
        <taxon>Eurotiomycetidae</taxon>
        <taxon>Eurotiales</taxon>
        <taxon>Aspergillaceae</taxon>
        <taxon>Aspergillus</taxon>
    </lineage>
</organism>
<dbReference type="Proteomes" id="UP000254937">
    <property type="component" value="Unassembled WGS sequence"/>
</dbReference>
<name>A0A370PUB9_ASPPH</name>
<evidence type="ECO:0000313" key="2">
    <source>
        <dbReference type="Proteomes" id="UP000254937"/>
    </source>
</evidence>
<accession>A0A370PUB9</accession>
<reference evidence="1 2" key="1">
    <citation type="submission" date="2018-07" db="EMBL/GenBank/DDBJ databases">
        <title>Section-level genome sequencing of Aspergillus section Nigri to investigate inter- and intra-species variation.</title>
        <authorList>
            <consortium name="DOE Joint Genome Institute"/>
            <person name="Vesth T.C."/>
            <person name="Nybo J.L."/>
            <person name="Theobald S."/>
            <person name="Frisvad J.C."/>
            <person name="Larsen T.O."/>
            <person name="Nielsen K.F."/>
            <person name="Hoof J.B."/>
            <person name="Brandl J."/>
            <person name="Salamov A."/>
            <person name="Riley R."/>
            <person name="Gladden J.M."/>
            <person name="Phatale P."/>
            <person name="Nielsen M.T."/>
            <person name="Lyhne E.K."/>
            <person name="Kogle M.E."/>
            <person name="Strasser K."/>
            <person name="McDonnell E."/>
            <person name="Barry K."/>
            <person name="Clum A."/>
            <person name="Chen C."/>
            <person name="Nolan M."/>
            <person name="Sandor L."/>
            <person name="Kuo A."/>
            <person name="Lipzen A."/>
            <person name="Hainaut M."/>
            <person name="Drula E."/>
            <person name="Tsang A."/>
            <person name="Magnuson J.K."/>
            <person name="Henrissat B."/>
            <person name="Wiebenga A."/>
            <person name="Simmons B.A."/>
            <person name="Makela M.R."/>
            <person name="De vries R.P."/>
            <person name="Grigoriev I.V."/>
            <person name="Mortensen U.H."/>
            <person name="Baker S.E."/>
            <person name="Andersen M.R."/>
        </authorList>
    </citation>
    <scope>NUCLEOTIDE SEQUENCE [LARGE SCALE GENOMIC DNA]</scope>
    <source>
        <strain evidence="1 2">ATCC 13157</strain>
    </source>
</reference>
<gene>
    <name evidence="1" type="ORF">M752DRAFT_123249</name>
</gene>
<proteinExistence type="predicted"/>
<sequence>MRFRFMGMLRMLSTCLMKGMDEREDFIVCFCLIQSRLSGPFCCCCCCCCCFSTCDDFVILLCLFVQNSDRAEVRISLFRVIYSFLILSLIFSA</sequence>
<keyword evidence="2" id="KW-1185">Reference proteome</keyword>
<evidence type="ECO:0000313" key="1">
    <source>
        <dbReference type="EMBL" id="RDK45788.1"/>
    </source>
</evidence>
<protein>
    <submittedName>
        <fullName evidence="1">Uncharacterized protein</fullName>
    </submittedName>
</protein>